<keyword evidence="2" id="KW-0539">Nucleus</keyword>
<dbReference type="CTD" id="6756097"/>
<feature type="region of interest" description="Disordered" evidence="3">
    <location>
        <begin position="53"/>
        <end position="82"/>
    </location>
</feature>
<protein>
    <recommendedName>
        <fullName evidence="4">RanBD1 domain-containing protein</fullName>
    </recommendedName>
</protein>
<feature type="domain" description="RanBD1" evidence="4">
    <location>
        <begin position="228"/>
        <end position="369"/>
    </location>
</feature>
<evidence type="ECO:0000259" key="4">
    <source>
        <dbReference type="PROSITE" id="PS50196"/>
    </source>
</evidence>
<name>B3S3T5_TRIAD</name>
<dbReference type="OrthoDB" id="185618at2759"/>
<dbReference type="PhylomeDB" id="B3S3T5"/>
<dbReference type="FunFam" id="2.30.29.30:FF:000717">
    <property type="entry name" value="Ran-binding protein 3"/>
    <property type="match status" value="1"/>
</dbReference>
<comment type="subcellular location">
    <subcellularLocation>
        <location evidence="1">Nucleus</location>
    </subcellularLocation>
</comment>
<dbReference type="InParanoid" id="B3S3T5"/>
<evidence type="ECO:0000313" key="6">
    <source>
        <dbReference type="Proteomes" id="UP000009022"/>
    </source>
</evidence>
<feature type="region of interest" description="Disordered" evidence="3">
    <location>
        <begin position="129"/>
        <end position="155"/>
    </location>
</feature>
<evidence type="ECO:0000313" key="5">
    <source>
        <dbReference type="EMBL" id="EDV22340.1"/>
    </source>
</evidence>
<dbReference type="Proteomes" id="UP000009022">
    <property type="component" value="Unassembled WGS sequence"/>
</dbReference>
<reference evidence="5 6" key="1">
    <citation type="journal article" date="2008" name="Nature">
        <title>The Trichoplax genome and the nature of placozoans.</title>
        <authorList>
            <person name="Srivastava M."/>
            <person name="Begovic E."/>
            <person name="Chapman J."/>
            <person name="Putnam N.H."/>
            <person name="Hellsten U."/>
            <person name="Kawashima T."/>
            <person name="Kuo A."/>
            <person name="Mitros T."/>
            <person name="Salamov A."/>
            <person name="Carpenter M.L."/>
            <person name="Signorovitch A.Y."/>
            <person name="Moreno M.A."/>
            <person name="Kamm K."/>
            <person name="Grimwood J."/>
            <person name="Schmutz J."/>
            <person name="Shapiro H."/>
            <person name="Grigoriev I.V."/>
            <person name="Buss L.W."/>
            <person name="Schierwater B."/>
            <person name="Dellaporta S.L."/>
            <person name="Rokhsar D.S."/>
        </authorList>
    </citation>
    <scope>NUCLEOTIDE SEQUENCE [LARGE SCALE GENOMIC DNA]</scope>
    <source>
        <strain evidence="5 6">Grell-BS-1999</strain>
    </source>
</reference>
<dbReference type="PROSITE" id="PS50196">
    <property type="entry name" value="RANBD1"/>
    <property type="match status" value="1"/>
</dbReference>
<evidence type="ECO:0000256" key="3">
    <source>
        <dbReference type="SAM" id="MobiDB-lite"/>
    </source>
</evidence>
<dbReference type="PANTHER" id="PTHR23138">
    <property type="entry name" value="RAN BINDING PROTEIN"/>
    <property type="match status" value="1"/>
</dbReference>
<keyword evidence="6" id="KW-1185">Reference proteome</keyword>
<dbReference type="Gene3D" id="2.30.29.30">
    <property type="entry name" value="Pleckstrin-homology domain (PH domain)/Phosphotyrosine-binding domain (PTB)"/>
    <property type="match status" value="1"/>
</dbReference>
<feature type="compositionally biased region" description="Basic and acidic residues" evidence="3">
    <location>
        <begin position="213"/>
        <end position="223"/>
    </location>
</feature>
<dbReference type="GO" id="GO:0006611">
    <property type="term" value="P:protein export from nucleus"/>
    <property type="evidence" value="ECO:0000318"/>
    <property type="project" value="GO_Central"/>
</dbReference>
<dbReference type="InterPro" id="IPR000156">
    <property type="entry name" value="Ran_bind_dom"/>
</dbReference>
<dbReference type="HOGENOM" id="CLU_750825_0_0_1"/>
<gene>
    <name evidence="5" type="ORF">TRIADDRAFT_58839</name>
</gene>
<sequence>MSDEVEKVEDRAEVAESNEDHVGKLQHDSKRCAVLALTLTIQHSYYWTERKLEEEEEVKECKRKKTSPDEGETGSDMASGFFAPSRLKPAAIPVMQFTNLTSESSSSFGGSAWKEALNIKQPFSFMSCHSESVKSSSSNQDNDNLPTKGDNFALNGDDITKENIFQKFLKKNDSQNANSKSETSENNPSKSDTKITEESDPEKTQKISTEVQESSKDDAEKNEPSSSSFEKSLPIGSTKLDRKYEEVPVVTGEEHETQMIEMPCQLYKFVPSSKVWQECGRGILHLNDSKSPDNEVLQSRIVIRANATHRVILNTKVWPKMKAEKANSTSLRFTAYDMNSEVCIYLIQSRNSDLIKQLQQAIDVRTRSL</sequence>
<dbReference type="EMBL" id="DS985249">
    <property type="protein sequence ID" value="EDV22340.1"/>
    <property type="molecule type" value="Genomic_DNA"/>
</dbReference>
<dbReference type="GeneID" id="6756097"/>
<dbReference type="PANTHER" id="PTHR23138:SF142">
    <property type="entry name" value="RAN-BINDING PROTEIN 3B-RELATED"/>
    <property type="match status" value="1"/>
</dbReference>
<dbReference type="KEGG" id="tad:TRIADDRAFT_58839"/>
<accession>B3S3T5</accession>
<proteinExistence type="predicted"/>
<dbReference type="SMART" id="SM00160">
    <property type="entry name" value="RanBD"/>
    <property type="match status" value="1"/>
</dbReference>
<dbReference type="InterPro" id="IPR045255">
    <property type="entry name" value="RanBP1-like"/>
</dbReference>
<feature type="compositionally biased region" description="Low complexity" evidence="3">
    <location>
        <begin position="129"/>
        <end position="138"/>
    </location>
</feature>
<feature type="region of interest" description="Disordered" evidence="3">
    <location>
        <begin position="1"/>
        <end position="26"/>
    </location>
</feature>
<dbReference type="SUPFAM" id="SSF50729">
    <property type="entry name" value="PH domain-like"/>
    <property type="match status" value="1"/>
</dbReference>
<evidence type="ECO:0000256" key="2">
    <source>
        <dbReference type="ARBA" id="ARBA00023242"/>
    </source>
</evidence>
<dbReference type="STRING" id="10228.B3S3T5"/>
<organism evidence="5 6">
    <name type="scientific">Trichoplax adhaerens</name>
    <name type="common">Trichoplax reptans</name>
    <dbReference type="NCBI Taxonomy" id="10228"/>
    <lineage>
        <taxon>Eukaryota</taxon>
        <taxon>Metazoa</taxon>
        <taxon>Placozoa</taxon>
        <taxon>Uniplacotomia</taxon>
        <taxon>Trichoplacea</taxon>
        <taxon>Trichoplacidae</taxon>
        <taxon>Trichoplax</taxon>
    </lineage>
</organism>
<evidence type="ECO:0000256" key="1">
    <source>
        <dbReference type="ARBA" id="ARBA00004123"/>
    </source>
</evidence>
<dbReference type="InterPro" id="IPR011993">
    <property type="entry name" value="PH-like_dom_sf"/>
</dbReference>
<feature type="region of interest" description="Disordered" evidence="3">
    <location>
        <begin position="170"/>
        <end position="234"/>
    </location>
</feature>
<dbReference type="eggNOG" id="KOG0866">
    <property type="taxonomic scope" value="Eukaryota"/>
</dbReference>
<feature type="compositionally biased region" description="Basic and acidic residues" evidence="3">
    <location>
        <begin position="191"/>
        <end position="205"/>
    </location>
</feature>
<dbReference type="CDD" id="cd13180">
    <property type="entry name" value="RanBD_RanBP3"/>
    <property type="match status" value="1"/>
</dbReference>
<dbReference type="GO" id="GO:0005634">
    <property type="term" value="C:nucleus"/>
    <property type="evidence" value="ECO:0007669"/>
    <property type="project" value="UniProtKB-SubCell"/>
</dbReference>
<feature type="compositionally biased region" description="Polar residues" evidence="3">
    <location>
        <begin position="174"/>
        <end position="190"/>
    </location>
</feature>
<dbReference type="AlphaFoldDB" id="B3S3T5"/>
<dbReference type="RefSeq" id="XP_002114884.1">
    <property type="nucleotide sequence ID" value="XM_002114848.1"/>
</dbReference>
<dbReference type="Pfam" id="PF00638">
    <property type="entry name" value="Ran_BP1"/>
    <property type="match status" value="1"/>
</dbReference>